<dbReference type="AlphaFoldDB" id="A0A7J6W522"/>
<name>A0A7J6W522_THATH</name>
<dbReference type="Pfam" id="PF03514">
    <property type="entry name" value="GRAS"/>
    <property type="match status" value="1"/>
</dbReference>
<proteinExistence type="inferred from homology"/>
<gene>
    <name evidence="4" type="ORF">FRX31_018791</name>
</gene>
<dbReference type="PROSITE" id="PS50985">
    <property type="entry name" value="GRAS"/>
    <property type="match status" value="1"/>
</dbReference>
<organism evidence="4 5">
    <name type="scientific">Thalictrum thalictroides</name>
    <name type="common">Rue-anemone</name>
    <name type="synonym">Anemone thalictroides</name>
    <dbReference type="NCBI Taxonomy" id="46969"/>
    <lineage>
        <taxon>Eukaryota</taxon>
        <taxon>Viridiplantae</taxon>
        <taxon>Streptophyta</taxon>
        <taxon>Embryophyta</taxon>
        <taxon>Tracheophyta</taxon>
        <taxon>Spermatophyta</taxon>
        <taxon>Magnoliopsida</taxon>
        <taxon>Ranunculales</taxon>
        <taxon>Ranunculaceae</taxon>
        <taxon>Thalictroideae</taxon>
        <taxon>Thalictrum</taxon>
    </lineage>
</organism>
<dbReference type="EMBL" id="JABWDY010022599">
    <property type="protein sequence ID" value="KAF5191620.1"/>
    <property type="molecule type" value="Genomic_DNA"/>
</dbReference>
<dbReference type="Proteomes" id="UP000554482">
    <property type="component" value="Unassembled WGS sequence"/>
</dbReference>
<protein>
    <submittedName>
        <fullName evidence="4">Scarecrow-like transcription factor pat1</fullName>
    </submittedName>
</protein>
<sequence>MNGWISFLMDETNLNQDMAIRRFCAARTEQEERGDSMEEAANNELDAFWSPDTTSSTTAQIGSSEEEFVDSFFNIDKEENHHESSKEENMFPCEEATFQDDDYLDTLLAMVNDIEGDSASSPVINEDGDNANDLLVASSDMVPLPSAINVEEAHQGSNGPADQGLHLVHLMLACAEAVGCRDTKLATLMLNQVWALANPWGDSLQRVCFCFAMGLKSRLSLVVGTNGIFNNADIPLMGISRAEKLDALQSLYQTTPYLAFGFMAANEAICQAAQGKEFDCIHIIDLGILGLRQWPSLIRTLASRPEGPPVLRITMIINEDIKTHPNHDLELQANMKALVDDANSLGMTLQLYVVTDIVTPALFTSEKLKLREGELLIVNSIMHLHKYVKESRGSLKIILQAIKKLSPGLVTVVEQDANHNGPFFLGRFLESLHYYSAIFDSLEASLARHSAQRFKIERMHFGEQIRNIVAYEGSDRIERHERADQWRRQLGRAGFRIVGLKCMSQIRMMLSVYSCDGYSLATDKGCLLLGWKGRPIMLASAWRVDVV</sequence>
<comment type="similarity">
    <text evidence="3">Belongs to the GRAS family.</text>
</comment>
<keyword evidence="2" id="KW-0804">Transcription</keyword>
<dbReference type="OrthoDB" id="743731at2759"/>
<feature type="region of interest" description="PFYRE" evidence="3">
    <location>
        <begin position="376"/>
        <end position="467"/>
    </location>
</feature>
<evidence type="ECO:0000256" key="3">
    <source>
        <dbReference type="PROSITE-ProRule" id="PRU01191"/>
    </source>
</evidence>
<feature type="short sequence motif" description="LxCxE motif" evidence="3">
    <location>
        <begin position="172"/>
        <end position="176"/>
    </location>
</feature>
<dbReference type="PANTHER" id="PTHR31636">
    <property type="entry name" value="OSJNBA0084A10.13 PROTEIN-RELATED"/>
    <property type="match status" value="1"/>
</dbReference>
<feature type="region of interest" description="SAW" evidence="3">
    <location>
        <begin position="470"/>
        <end position="543"/>
    </location>
</feature>
<evidence type="ECO:0000256" key="1">
    <source>
        <dbReference type="ARBA" id="ARBA00023015"/>
    </source>
</evidence>
<dbReference type="InterPro" id="IPR005202">
    <property type="entry name" value="TF_GRAS"/>
</dbReference>
<reference evidence="4 5" key="1">
    <citation type="submission" date="2020-06" db="EMBL/GenBank/DDBJ databases">
        <title>Transcriptomic and genomic resources for Thalictrum thalictroides and T. hernandezii: Facilitating candidate gene discovery in an emerging model plant lineage.</title>
        <authorList>
            <person name="Arias T."/>
            <person name="Riano-Pachon D.M."/>
            <person name="Di Stilio V.S."/>
        </authorList>
    </citation>
    <scope>NUCLEOTIDE SEQUENCE [LARGE SCALE GENOMIC DNA]</scope>
    <source>
        <strain evidence="5">cv. WT478/WT964</strain>
        <tissue evidence="4">Leaves</tissue>
    </source>
</reference>
<accession>A0A7J6W522</accession>
<keyword evidence="5" id="KW-1185">Reference proteome</keyword>
<feature type="short sequence motif" description="VHIID" evidence="3">
    <location>
        <begin position="281"/>
        <end position="285"/>
    </location>
</feature>
<evidence type="ECO:0000313" key="5">
    <source>
        <dbReference type="Proteomes" id="UP000554482"/>
    </source>
</evidence>
<comment type="caution">
    <text evidence="4">The sequence shown here is derived from an EMBL/GenBank/DDBJ whole genome shotgun (WGS) entry which is preliminary data.</text>
</comment>
<evidence type="ECO:0000256" key="2">
    <source>
        <dbReference type="ARBA" id="ARBA00023163"/>
    </source>
</evidence>
<keyword evidence="1" id="KW-0805">Transcription regulation</keyword>
<evidence type="ECO:0000313" key="4">
    <source>
        <dbReference type="EMBL" id="KAF5191620.1"/>
    </source>
</evidence>
<comment type="caution">
    <text evidence="3">Lacks conserved residue(s) required for the propagation of feature annotation.</text>
</comment>